<keyword evidence="7" id="KW-1185">Reference proteome</keyword>
<dbReference type="Gene3D" id="3.40.50.11350">
    <property type="match status" value="1"/>
</dbReference>
<dbReference type="Pfam" id="PF19745">
    <property type="entry name" value="FUT8_N_cat"/>
    <property type="match status" value="2"/>
</dbReference>
<reference evidence="6 7" key="1">
    <citation type="submission" date="2016-10" db="EMBL/GenBank/DDBJ databases">
        <authorList>
            <person name="Cai Z."/>
        </authorList>
    </citation>
    <scope>NUCLEOTIDE SEQUENCE [LARGE SCALE GENOMIC DNA]</scope>
</reference>
<feature type="compositionally biased region" description="Polar residues" evidence="3">
    <location>
        <begin position="53"/>
        <end position="64"/>
    </location>
</feature>
<feature type="domain" description="GT23" evidence="5">
    <location>
        <begin position="181"/>
        <end position="542"/>
    </location>
</feature>
<evidence type="ECO:0000256" key="3">
    <source>
        <dbReference type="SAM" id="MobiDB-lite"/>
    </source>
</evidence>
<sequence>MPNHWTVLLLSVCGVLLYAVVMPSVIMSNIEVTNSNQKVIVTLSSGHGRLAGSTAQLAGSTSSTSRRKLSQKEPRLRPQQVLTQQQKTGLTWVEFWGTDYERELRSMQRLKHTLDKIRYQRLTKDVEDQATAGLDLQMAEALARVSNATGLQETQAWLRREVTGAVMQALHDLQQPSNCSAVKKLYCDLGKSCGFGCQLHHVVHCFTISVALKRTMVVKVYPTNYIKTPTGWEDTLQPISSCSYAEVNSSSLPSFNHQNPQQHADAEMLMANIIDSGTSGFDPPAMPPDVHDVVQLFTTRPEIWWVGMLASYLLRPSAASLQRHAAFKAANVWAAAGPVVGVHIRRTDKLAAEAKLHQVDEYMQHVEYLCDMRLANGWQQRALKLWEDQQQQQQQQQMGLAAATAAGGSVTKTAAATVDAAATAAATAGASGVQASTGGRKQQHYECSVYLATDEPAAAKEVNERYKHIHIITNNKGLTTSSVAARYSSDGFVGVYDDVVYLSQCDYLVGTFSSQVSRLAYEVSLVNSTLGGADRTFAYHSVDSMWYFGGMTGFTRCAATDFTSQGRVTVKAGQKLRCATIHEFDGHSGHEMCTLYDSGAKLQLPPGFVVDCPAQESTYRSILPEYMQRPPPAAAAAAAAAAAEETLK</sequence>
<evidence type="ECO:0000259" key="5">
    <source>
        <dbReference type="PROSITE" id="PS51659"/>
    </source>
</evidence>
<proteinExistence type="predicted"/>
<evidence type="ECO:0000256" key="4">
    <source>
        <dbReference type="SAM" id="SignalP"/>
    </source>
</evidence>
<accession>A0A383VNV2</accession>
<dbReference type="EMBL" id="FNXT01000757">
    <property type="protein sequence ID" value="SZX66841.1"/>
    <property type="molecule type" value="Genomic_DNA"/>
</dbReference>
<gene>
    <name evidence="6" type="ORF">BQ4739_LOCUS7277</name>
</gene>
<dbReference type="GO" id="GO:0046921">
    <property type="term" value="F:alpha-(1-&gt;6)-fucosyltransferase activity"/>
    <property type="evidence" value="ECO:0007669"/>
    <property type="project" value="TreeGrafter"/>
</dbReference>
<organism evidence="6 7">
    <name type="scientific">Tetradesmus obliquus</name>
    <name type="common">Green alga</name>
    <name type="synonym">Acutodesmus obliquus</name>
    <dbReference type="NCBI Taxonomy" id="3088"/>
    <lineage>
        <taxon>Eukaryota</taxon>
        <taxon>Viridiplantae</taxon>
        <taxon>Chlorophyta</taxon>
        <taxon>core chlorophytes</taxon>
        <taxon>Chlorophyceae</taxon>
        <taxon>CS clade</taxon>
        <taxon>Sphaeropleales</taxon>
        <taxon>Scenedesmaceae</taxon>
        <taxon>Tetradesmus</taxon>
    </lineage>
</organism>
<name>A0A383VNV2_TETOB</name>
<dbReference type="Proteomes" id="UP000256970">
    <property type="component" value="Unassembled WGS sequence"/>
</dbReference>
<evidence type="ECO:0000313" key="6">
    <source>
        <dbReference type="EMBL" id="SZX66841.1"/>
    </source>
</evidence>
<dbReference type="PANTHER" id="PTHR13132:SF34">
    <property type="entry name" value="O-FUCOSYLTRANSFERASE FAMILY PROTEIN"/>
    <property type="match status" value="1"/>
</dbReference>
<keyword evidence="1" id="KW-0328">Glycosyltransferase</keyword>
<dbReference type="AlphaFoldDB" id="A0A383VNV2"/>
<dbReference type="InterPro" id="IPR027350">
    <property type="entry name" value="GT23_dom"/>
</dbReference>
<dbReference type="GO" id="GO:0006487">
    <property type="term" value="P:protein N-linked glycosylation"/>
    <property type="evidence" value="ECO:0007669"/>
    <property type="project" value="TreeGrafter"/>
</dbReference>
<feature type="region of interest" description="Disordered" evidence="3">
    <location>
        <begin position="52"/>
        <end position="77"/>
    </location>
</feature>
<dbReference type="PROSITE" id="PS51659">
    <property type="entry name" value="GT23"/>
    <property type="match status" value="1"/>
</dbReference>
<keyword evidence="4" id="KW-0732">Signal</keyword>
<keyword evidence="2" id="KW-0808">Transferase</keyword>
<feature type="chain" id="PRO_5016963320" description="GT23 domain-containing protein" evidence="4">
    <location>
        <begin position="20"/>
        <end position="648"/>
    </location>
</feature>
<dbReference type="PANTHER" id="PTHR13132">
    <property type="entry name" value="ALPHA- 1,6 -FUCOSYLTRANSFERASE"/>
    <property type="match status" value="1"/>
</dbReference>
<dbReference type="STRING" id="3088.A0A383VNV2"/>
<evidence type="ECO:0000256" key="1">
    <source>
        <dbReference type="ARBA" id="ARBA00022676"/>
    </source>
</evidence>
<protein>
    <recommendedName>
        <fullName evidence="5">GT23 domain-containing protein</fullName>
    </recommendedName>
</protein>
<evidence type="ECO:0000313" key="7">
    <source>
        <dbReference type="Proteomes" id="UP000256970"/>
    </source>
</evidence>
<evidence type="ECO:0000256" key="2">
    <source>
        <dbReference type="ARBA" id="ARBA00022679"/>
    </source>
</evidence>
<feature type="signal peptide" evidence="4">
    <location>
        <begin position="1"/>
        <end position="19"/>
    </location>
</feature>
<dbReference type="InterPro" id="IPR045573">
    <property type="entry name" value="Fut8_N_cat"/>
</dbReference>